<keyword evidence="2" id="KW-1185">Reference proteome</keyword>
<dbReference type="Proteomes" id="UP000011185">
    <property type="component" value="Unassembled WGS sequence"/>
</dbReference>
<dbReference type="VEuPathDB" id="MicrosporidiaDB:THOM_2445"/>
<evidence type="ECO:0000313" key="2">
    <source>
        <dbReference type="Proteomes" id="UP000011185"/>
    </source>
</evidence>
<evidence type="ECO:0000313" key="1">
    <source>
        <dbReference type="EMBL" id="ELQ74533.1"/>
    </source>
</evidence>
<dbReference type="EMBL" id="JH994035">
    <property type="protein sequence ID" value="ELQ74533.1"/>
    <property type="molecule type" value="Genomic_DNA"/>
</dbReference>
<sequence length="277" mass="32707">MFFLVKFSCPMTESRSARGGNVAIQMHRKDQTNVDTPSEKVKSITEQQVKKVIAYFDTKKIRNKRFKKCIRYLKRLPSDIDENLDVIFVKIFKLHLSDDEKCYLYSNMVDLIFLMDEPMLIADKVHNDASSKQKYSFLACKCLFILIAEYNFCCLNFFNVFMEYIDQQITENTEDTCEFIIQIVNRICLSFADVTRLVTAMKQYLLSLSSSKTYALLNAIRFIVEKHVLLHERFVKGDKFWELDVLEHSIEPIKCLAQAIKYKKERKYRLNRDEQAE</sequence>
<protein>
    <submittedName>
        <fullName evidence="1">Uncharacterized protein</fullName>
    </submittedName>
</protein>
<dbReference type="AlphaFoldDB" id="L7JSS8"/>
<dbReference type="InParanoid" id="L7JSS8"/>
<organism evidence="1 2">
    <name type="scientific">Trachipleistophora hominis</name>
    <name type="common">Microsporidian parasite</name>
    <dbReference type="NCBI Taxonomy" id="72359"/>
    <lineage>
        <taxon>Eukaryota</taxon>
        <taxon>Fungi</taxon>
        <taxon>Fungi incertae sedis</taxon>
        <taxon>Microsporidia</taxon>
        <taxon>Pleistophoridae</taxon>
        <taxon>Trachipleistophora</taxon>
    </lineage>
</organism>
<dbReference type="OrthoDB" id="10387184at2759"/>
<dbReference type="OMA" id="DEKCYLY"/>
<gene>
    <name evidence="1" type="ORF">THOM_2445</name>
</gene>
<accession>L7JSS8</accession>
<reference evidence="1 2" key="1">
    <citation type="journal article" date="2012" name="PLoS Pathog.">
        <title>The genome of the obligate intracellular parasite Trachipleistophora hominis: new insights into microsporidian genome dynamics and reductive evolution.</title>
        <authorList>
            <person name="Heinz E."/>
            <person name="Williams T.A."/>
            <person name="Nakjang S."/>
            <person name="Noel C.J."/>
            <person name="Swan D.C."/>
            <person name="Goldberg A.V."/>
            <person name="Harris S.R."/>
            <person name="Weinmaier T."/>
            <person name="Markert S."/>
            <person name="Becher D."/>
            <person name="Bernhardt J."/>
            <person name="Dagan T."/>
            <person name="Hacker C."/>
            <person name="Lucocq J.M."/>
            <person name="Schweder T."/>
            <person name="Rattei T."/>
            <person name="Hall N."/>
            <person name="Hirt R.P."/>
            <person name="Embley T.M."/>
        </authorList>
    </citation>
    <scope>NUCLEOTIDE SEQUENCE [LARGE SCALE GENOMIC DNA]</scope>
</reference>
<proteinExistence type="predicted"/>
<name>L7JSS8_TRAHO</name>
<dbReference type="HOGENOM" id="CLU_1005389_0_0_1"/>